<dbReference type="AlphaFoldDB" id="A0A972NJJ9"/>
<comment type="similarity">
    <text evidence="8">Belongs to the radical SAM superfamily. PqqE family.</text>
</comment>
<dbReference type="Pfam" id="PF13186">
    <property type="entry name" value="SPASM"/>
    <property type="match status" value="1"/>
</dbReference>
<gene>
    <name evidence="8 11" type="primary">pqqE</name>
    <name evidence="11" type="ORF">GNZ13_08715</name>
</gene>
<keyword evidence="12" id="KW-1185">Reference proteome</keyword>
<comment type="function">
    <text evidence="8">Catalyzes the cross-linking of a glutamate residue and a tyrosine residue in the PqqA protein as part of the biosynthesis of pyrroloquinoline quinone (PQQ).</text>
</comment>
<protein>
    <recommendedName>
        <fullName evidence="8">PqqA peptide cyclase</fullName>
        <ecNumber evidence="8">1.21.98.4</ecNumber>
    </recommendedName>
    <alternativeName>
        <fullName evidence="8">Coenzyme PQQ synthesis protein E</fullName>
    </alternativeName>
</protein>
<keyword evidence="5 8" id="KW-0560">Oxidoreductase</keyword>
<feature type="binding site" evidence="8">
    <location>
        <position position="49"/>
    </location>
    <ligand>
        <name>[4Fe-4S] cluster</name>
        <dbReference type="ChEBI" id="CHEBI:49883"/>
        <note>4Fe-4S-S-AdoMet</note>
    </ligand>
</feature>
<dbReference type="InterPro" id="IPR013785">
    <property type="entry name" value="Aldolase_TIM"/>
</dbReference>
<dbReference type="SFLD" id="SFLDF00280">
    <property type="entry name" value="coenzyme_PQQ_synthesis_protein"/>
    <property type="match status" value="1"/>
</dbReference>
<comment type="caution">
    <text evidence="11">The sequence shown here is derived from an EMBL/GenBank/DDBJ whole genome shotgun (WGS) entry which is preliminary data.</text>
</comment>
<dbReference type="SMART" id="SM00729">
    <property type="entry name" value="Elp3"/>
    <property type="match status" value="1"/>
</dbReference>
<keyword evidence="6 8" id="KW-0408">Iron</keyword>
<dbReference type="Pfam" id="PF04055">
    <property type="entry name" value="Radical_SAM"/>
    <property type="match status" value="1"/>
</dbReference>
<dbReference type="GO" id="GO:0016491">
    <property type="term" value="F:oxidoreductase activity"/>
    <property type="evidence" value="ECO:0007669"/>
    <property type="project" value="UniProtKB-KW"/>
</dbReference>
<feature type="binding site" evidence="8">
    <location>
        <position position="45"/>
    </location>
    <ligand>
        <name>[4Fe-4S] cluster</name>
        <dbReference type="ChEBI" id="CHEBI:49883"/>
        <note>4Fe-4S-S-AdoMet</note>
    </ligand>
</feature>
<dbReference type="EC" id="1.21.98.4" evidence="8"/>
<dbReference type="InterPro" id="IPR017200">
    <property type="entry name" value="PqqE-like"/>
</dbReference>
<keyword evidence="2 8" id="KW-0949">S-adenosyl-L-methionine</keyword>
<dbReference type="GO" id="GO:0005506">
    <property type="term" value="F:iron ion binding"/>
    <property type="evidence" value="ECO:0007669"/>
    <property type="project" value="UniProtKB-UniRule"/>
</dbReference>
<evidence type="ECO:0000256" key="4">
    <source>
        <dbReference type="ARBA" id="ARBA00022905"/>
    </source>
</evidence>
<dbReference type="InterPro" id="IPR050377">
    <property type="entry name" value="Radical_SAM_PqqE_MftC-like"/>
</dbReference>
<keyword evidence="7 8" id="KW-0411">Iron-sulfur</keyword>
<dbReference type="SFLD" id="SFLDG01067">
    <property type="entry name" value="SPASM/twitch_domain_containing"/>
    <property type="match status" value="1"/>
</dbReference>
<dbReference type="NCBIfam" id="TIGR04085">
    <property type="entry name" value="rSAM_more_4Fe4S"/>
    <property type="match status" value="1"/>
</dbReference>
<feature type="region of interest" description="Disordered" evidence="9">
    <location>
        <begin position="389"/>
        <end position="412"/>
    </location>
</feature>
<evidence type="ECO:0000256" key="7">
    <source>
        <dbReference type="ARBA" id="ARBA00023014"/>
    </source>
</evidence>
<dbReference type="GO" id="GO:0051539">
    <property type="term" value="F:4 iron, 4 sulfur cluster binding"/>
    <property type="evidence" value="ECO:0007669"/>
    <property type="project" value="UniProtKB-KW"/>
</dbReference>
<dbReference type="GO" id="GO:0018189">
    <property type="term" value="P:pyrroloquinoline quinone biosynthetic process"/>
    <property type="evidence" value="ECO:0007669"/>
    <property type="project" value="UniProtKB-UniRule"/>
</dbReference>
<dbReference type="PANTHER" id="PTHR11228:SF7">
    <property type="entry name" value="PQQA PEPTIDE CYCLASE"/>
    <property type="match status" value="1"/>
</dbReference>
<evidence type="ECO:0000256" key="2">
    <source>
        <dbReference type="ARBA" id="ARBA00022691"/>
    </source>
</evidence>
<comment type="pathway">
    <text evidence="8">Cofactor biosynthesis; pyrroloquinoline quinone biosynthesis.</text>
</comment>
<comment type="cofactor">
    <cofactor evidence="8">
        <name>[4Fe-4S] cluster</name>
        <dbReference type="ChEBI" id="CHEBI:49883"/>
    </cofactor>
    <text evidence="8">Binds 1 [4Fe-4S] cluster. The cluster is coordinated with 3 cysteines and an exchangeable S-adenosyl-L-methionine.</text>
</comment>
<dbReference type="InterPro" id="IPR058240">
    <property type="entry name" value="rSAM_sf"/>
</dbReference>
<feature type="domain" description="Radical SAM core" evidence="10">
    <location>
        <begin position="31"/>
        <end position="246"/>
    </location>
</feature>
<comment type="subunit">
    <text evidence="8">Interacts with PqqD. The interaction is necessary for activity of PqqE.</text>
</comment>
<evidence type="ECO:0000256" key="8">
    <source>
        <dbReference type="HAMAP-Rule" id="MF_00660"/>
    </source>
</evidence>
<evidence type="ECO:0000256" key="9">
    <source>
        <dbReference type="SAM" id="MobiDB-lite"/>
    </source>
</evidence>
<dbReference type="SFLD" id="SFLDG01386">
    <property type="entry name" value="main_SPASM_domain-containing"/>
    <property type="match status" value="1"/>
</dbReference>
<feature type="compositionally biased region" description="Low complexity" evidence="9">
    <location>
        <begin position="398"/>
        <end position="412"/>
    </location>
</feature>
<evidence type="ECO:0000256" key="5">
    <source>
        <dbReference type="ARBA" id="ARBA00023002"/>
    </source>
</evidence>
<dbReference type="PANTHER" id="PTHR11228">
    <property type="entry name" value="RADICAL SAM DOMAIN PROTEIN"/>
    <property type="match status" value="1"/>
</dbReference>
<keyword evidence="3 8" id="KW-0479">Metal-binding</keyword>
<dbReference type="InterPro" id="IPR011843">
    <property type="entry name" value="PQQ_synth_PqqE_bac"/>
</dbReference>
<accession>A0A972NJJ9</accession>
<dbReference type="InterPro" id="IPR006638">
    <property type="entry name" value="Elp3/MiaA/NifB-like_rSAM"/>
</dbReference>
<dbReference type="Gene3D" id="3.20.20.70">
    <property type="entry name" value="Aldolase class I"/>
    <property type="match status" value="1"/>
</dbReference>
<evidence type="ECO:0000313" key="11">
    <source>
        <dbReference type="EMBL" id="NPT54686.1"/>
    </source>
</evidence>
<feature type="binding site" evidence="8">
    <location>
        <position position="52"/>
    </location>
    <ligand>
        <name>[4Fe-4S] cluster</name>
        <dbReference type="ChEBI" id="CHEBI:49883"/>
        <note>4Fe-4S-S-AdoMet</note>
    </ligand>
</feature>
<dbReference type="NCBIfam" id="TIGR02109">
    <property type="entry name" value="PQQ_syn_pqqE"/>
    <property type="match status" value="1"/>
</dbReference>
<dbReference type="EMBL" id="WOEZ01000043">
    <property type="protein sequence ID" value="NPT54686.1"/>
    <property type="molecule type" value="Genomic_DNA"/>
</dbReference>
<dbReference type="Proteomes" id="UP000655523">
    <property type="component" value="Unassembled WGS sequence"/>
</dbReference>
<evidence type="ECO:0000256" key="6">
    <source>
        <dbReference type="ARBA" id="ARBA00023004"/>
    </source>
</evidence>
<dbReference type="CDD" id="cd01335">
    <property type="entry name" value="Radical_SAM"/>
    <property type="match status" value="1"/>
</dbReference>
<dbReference type="GO" id="GO:1904047">
    <property type="term" value="F:S-adenosyl-L-methionine binding"/>
    <property type="evidence" value="ECO:0007669"/>
    <property type="project" value="UniProtKB-UniRule"/>
</dbReference>
<dbReference type="PIRSF" id="PIRSF037420">
    <property type="entry name" value="PQQ_syn_pqqE"/>
    <property type="match status" value="1"/>
</dbReference>
<reference evidence="11 12" key="1">
    <citation type="submission" date="2019-11" db="EMBL/GenBank/DDBJ databases">
        <title>Metabolism of dissolved organic matter in forest soils.</title>
        <authorList>
            <person name="Cyle K.T."/>
            <person name="Wilhelm R.C."/>
            <person name="Martinez C.E."/>
        </authorList>
    </citation>
    <scope>NUCLEOTIDE SEQUENCE [LARGE SCALE GENOMIC DNA]</scope>
    <source>
        <strain evidence="11 12">5N</strain>
    </source>
</reference>
<dbReference type="InterPro" id="IPR023885">
    <property type="entry name" value="4Fe4S-binding_SPASM_dom"/>
</dbReference>
<evidence type="ECO:0000313" key="12">
    <source>
        <dbReference type="Proteomes" id="UP000655523"/>
    </source>
</evidence>
<organism evidence="11 12">
    <name type="scientific">Paraburkholderia elongata</name>
    <dbReference type="NCBI Taxonomy" id="2675747"/>
    <lineage>
        <taxon>Bacteria</taxon>
        <taxon>Pseudomonadati</taxon>
        <taxon>Pseudomonadota</taxon>
        <taxon>Betaproteobacteria</taxon>
        <taxon>Burkholderiales</taxon>
        <taxon>Burkholderiaceae</taxon>
        <taxon>Paraburkholderia</taxon>
    </lineage>
</organism>
<dbReference type="SFLD" id="SFLDS00029">
    <property type="entry name" value="Radical_SAM"/>
    <property type="match status" value="1"/>
</dbReference>
<evidence type="ECO:0000256" key="1">
    <source>
        <dbReference type="ARBA" id="ARBA00022485"/>
    </source>
</evidence>
<dbReference type="InterPro" id="IPR007197">
    <property type="entry name" value="rSAM"/>
</dbReference>
<name>A0A972NJJ9_9BURK</name>
<keyword evidence="4 8" id="KW-0884">PQQ biosynthesis</keyword>
<proteinExistence type="inferred from homology"/>
<comment type="catalytic activity">
    <reaction evidence="8">
        <text>[PQQ precursor protein] + S-adenosyl-L-methionine = E-Y cross-linked-[PQQ precursor protein] + 5'-deoxyadenosine + L-methionine + H(+)</text>
        <dbReference type="Rhea" id="RHEA:56836"/>
        <dbReference type="Rhea" id="RHEA-COMP:14800"/>
        <dbReference type="Rhea" id="RHEA-COMP:14801"/>
        <dbReference type="ChEBI" id="CHEBI:15378"/>
        <dbReference type="ChEBI" id="CHEBI:17319"/>
        <dbReference type="ChEBI" id="CHEBI:57844"/>
        <dbReference type="ChEBI" id="CHEBI:59789"/>
        <dbReference type="ChEBI" id="CHEBI:141026"/>
        <dbReference type="ChEBI" id="CHEBI:141027"/>
        <dbReference type="EC" id="1.21.98.4"/>
    </reaction>
</comment>
<evidence type="ECO:0000256" key="3">
    <source>
        <dbReference type="ARBA" id="ARBA00022723"/>
    </source>
</evidence>
<dbReference type="SUPFAM" id="SSF102114">
    <property type="entry name" value="Radical SAM enzymes"/>
    <property type="match status" value="1"/>
</dbReference>
<dbReference type="HAMAP" id="MF_00660">
    <property type="entry name" value="PqqE"/>
    <property type="match status" value="1"/>
</dbReference>
<dbReference type="PROSITE" id="PS51918">
    <property type="entry name" value="RADICAL_SAM"/>
    <property type="match status" value="1"/>
</dbReference>
<dbReference type="GO" id="GO:0009975">
    <property type="term" value="F:cyclase activity"/>
    <property type="evidence" value="ECO:0007669"/>
    <property type="project" value="UniProtKB-UniRule"/>
</dbReference>
<keyword evidence="1 8" id="KW-0004">4Fe-4S</keyword>
<sequence length="412" mass="45899">MRARVAGWSNTLADLSPPAALPQQANASAGIGPPLWLLAELTYRCPLHCAFCYNPTDYTNHSRELDTAQWIDVLREARELGAAQLGFSGGEPLMRDDLEVLVGEARKLGFYTNLITSGVGLTDKRLGDLKAAGLDHIQLSFQDSTQELNDFLSSTRTFDLKQRVAAAIKQHGFPMVLNCVLHRYNLPHVDKIIEMALAMGADYLELANTQYYGWAQTNRAQLLPTREQLEAAEAVVERYRNTHGERCKIFFVVPDYFERRPKRCMNGWGAVFLGIGPDGAALPCHAARNLPGFALPNVTQMPLREIWYESAAFNRFRGFEWMKEPCRSCDEKTEDLGGCRCQAYLLTDVAANADPVCDKSPAHEQIVHLVRAAAAAGEEREQPILFRNDANSRKLTAEQHAANAAQAPREPR</sequence>
<evidence type="ECO:0000259" key="10">
    <source>
        <dbReference type="PROSITE" id="PS51918"/>
    </source>
</evidence>